<dbReference type="EMBL" id="JASXSV010000009">
    <property type="protein sequence ID" value="MDP0589015.1"/>
    <property type="molecule type" value="Genomic_DNA"/>
</dbReference>
<keyword evidence="2 5" id="KW-0812">Transmembrane</keyword>
<feature type="transmembrane region" description="Helical" evidence="5">
    <location>
        <begin position="66"/>
        <end position="82"/>
    </location>
</feature>
<evidence type="ECO:0000256" key="2">
    <source>
        <dbReference type="ARBA" id="ARBA00022692"/>
    </source>
</evidence>
<name>A0AA90NLS3_9GAMM</name>
<dbReference type="HAMAP" id="MF_00189">
    <property type="entry name" value="YciB"/>
    <property type="match status" value="1"/>
</dbReference>
<dbReference type="InterPro" id="IPR006008">
    <property type="entry name" value="YciB"/>
</dbReference>
<dbReference type="PANTHER" id="PTHR36917:SF1">
    <property type="entry name" value="INNER MEMBRANE-SPANNING PROTEIN YCIB"/>
    <property type="match status" value="1"/>
</dbReference>
<dbReference type="Proteomes" id="UP001178148">
    <property type="component" value="Unassembled WGS sequence"/>
</dbReference>
<evidence type="ECO:0000313" key="7">
    <source>
        <dbReference type="Proteomes" id="UP001178148"/>
    </source>
</evidence>
<proteinExistence type="inferred from homology"/>
<keyword evidence="7" id="KW-1185">Reference proteome</keyword>
<comment type="similarity">
    <text evidence="5">Belongs to the YciB family.</text>
</comment>
<protein>
    <recommendedName>
        <fullName evidence="5">Inner membrane-spanning protein YciB</fullName>
    </recommendedName>
</protein>
<accession>A0AA90NLS3</accession>
<evidence type="ECO:0000256" key="4">
    <source>
        <dbReference type="ARBA" id="ARBA00023136"/>
    </source>
</evidence>
<evidence type="ECO:0000256" key="5">
    <source>
        <dbReference type="HAMAP-Rule" id="MF_00189"/>
    </source>
</evidence>
<gene>
    <name evidence="6" type="primary">ispZ</name>
    <name evidence="5" type="synonym">yciB</name>
    <name evidence="6" type="ORF">QS748_07405</name>
</gene>
<keyword evidence="4 5" id="KW-0472">Membrane</keyword>
<dbReference type="AlphaFoldDB" id="A0AA90NLS3"/>
<feature type="transmembrane region" description="Helical" evidence="5">
    <location>
        <begin position="94"/>
        <end position="115"/>
    </location>
</feature>
<comment type="function">
    <text evidence="5">Plays a role in cell envelope biogenesis, maintenance of cell envelope integrity and membrane homeostasis.</text>
</comment>
<dbReference type="GO" id="GO:0005886">
    <property type="term" value="C:plasma membrane"/>
    <property type="evidence" value="ECO:0007669"/>
    <property type="project" value="UniProtKB-SubCell"/>
</dbReference>
<comment type="caution">
    <text evidence="6">The sequence shown here is derived from an EMBL/GenBank/DDBJ whole genome shotgun (WGS) entry which is preliminary data.</text>
</comment>
<feature type="transmembrane region" description="Helical" evidence="5">
    <location>
        <begin position="33"/>
        <end position="54"/>
    </location>
</feature>
<dbReference type="NCBIfam" id="TIGR00997">
    <property type="entry name" value="ispZ"/>
    <property type="match status" value="1"/>
</dbReference>
<evidence type="ECO:0000313" key="6">
    <source>
        <dbReference type="EMBL" id="MDP0589015.1"/>
    </source>
</evidence>
<comment type="subcellular location">
    <subcellularLocation>
        <location evidence="5">Cell inner membrane</location>
        <topology evidence="5">Multi-pass membrane protein</topology>
    </subcellularLocation>
</comment>
<feature type="transmembrane region" description="Helical" evidence="5">
    <location>
        <begin position="135"/>
        <end position="159"/>
    </location>
</feature>
<keyword evidence="5" id="KW-0997">Cell inner membrane</keyword>
<feature type="transmembrane region" description="Helical" evidence="5">
    <location>
        <begin position="165"/>
        <end position="186"/>
    </location>
</feature>
<keyword evidence="3 5" id="KW-1133">Transmembrane helix</keyword>
<organism evidence="6 7">
    <name type="scientific">Candidatus Endonucleibacter bathymodioli</name>
    <dbReference type="NCBI Taxonomy" id="539814"/>
    <lineage>
        <taxon>Bacteria</taxon>
        <taxon>Pseudomonadati</taxon>
        <taxon>Pseudomonadota</taxon>
        <taxon>Gammaproteobacteria</taxon>
        <taxon>Oceanospirillales</taxon>
        <taxon>Endozoicomonadaceae</taxon>
        <taxon>Candidatus Endonucleibacter</taxon>
    </lineage>
</organism>
<dbReference type="Pfam" id="PF04279">
    <property type="entry name" value="IspA"/>
    <property type="match status" value="1"/>
</dbReference>
<dbReference type="PANTHER" id="PTHR36917">
    <property type="entry name" value="INTRACELLULAR SEPTATION PROTEIN A-RELATED"/>
    <property type="match status" value="1"/>
</dbReference>
<evidence type="ECO:0000256" key="1">
    <source>
        <dbReference type="ARBA" id="ARBA00022475"/>
    </source>
</evidence>
<reference evidence="6 7" key="1">
    <citation type="journal article" date="2023" name="bioRxiv">
        <title>An intranuclear bacterial parasite of deep-sea mussels expresses apoptosis inhibitors acquired from its host.</title>
        <authorList>
            <person name="Gonzalez Porras M.A."/>
            <person name="Assie A."/>
            <person name="Tietjen M."/>
            <person name="Violette M."/>
            <person name="Kleiner M."/>
            <person name="Gruber-Vodicka H."/>
            <person name="Dubilier N."/>
            <person name="Leisch N."/>
        </authorList>
    </citation>
    <scope>NUCLEOTIDE SEQUENCE [LARGE SCALE GENOMIC DNA]</scope>
    <source>
        <strain evidence="6">IAP13</strain>
    </source>
</reference>
<evidence type="ECO:0000256" key="3">
    <source>
        <dbReference type="ARBA" id="ARBA00022989"/>
    </source>
</evidence>
<sequence length="192" mass="21773">MKQIIDFIPLIAFFTVYKMDPRTLDLWGNSVDIGGPFSATMVLMLLSGLIYGIVFLKNRTLEKSQLITLVAVMAFGGLTLSFHDEVFLKWKAPIVNWIFAGVFLGSQFIGSTPLIQRMLGHAMTLPDKIWSKLNISWAVFFLCLGAANLFVAFTFHSIWVDFKVFGSLILTFIFVIIQFLAISKYIRTEEKE</sequence>
<keyword evidence="1 5" id="KW-1003">Cell membrane</keyword>